<feature type="signal peptide" evidence="1">
    <location>
        <begin position="1"/>
        <end position="18"/>
    </location>
</feature>
<keyword evidence="1" id="KW-0732">Signal</keyword>
<dbReference type="RefSeq" id="WP_182529591.1">
    <property type="nucleotide sequence ID" value="NZ_JACGXL010000001.1"/>
</dbReference>
<dbReference type="SUPFAM" id="SSF48371">
    <property type="entry name" value="ARM repeat"/>
    <property type="match status" value="1"/>
</dbReference>
<evidence type="ECO:0000256" key="1">
    <source>
        <dbReference type="SAM" id="SignalP"/>
    </source>
</evidence>
<comment type="caution">
    <text evidence="2">The sequence shown here is derived from an EMBL/GenBank/DDBJ whole genome shotgun (WGS) entry which is preliminary data.</text>
</comment>
<protein>
    <recommendedName>
        <fullName evidence="4">HEAT repeat protein</fullName>
    </recommendedName>
</protein>
<dbReference type="Proteomes" id="UP000550401">
    <property type="component" value="Unassembled WGS sequence"/>
</dbReference>
<evidence type="ECO:0000313" key="2">
    <source>
        <dbReference type="EMBL" id="MBA8886516.1"/>
    </source>
</evidence>
<dbReference type="EMBL" id="JACGXL010000001">
    <property type="protein sequence ID" value="MBA8886516.1"/>
    <property type="molecule type" value="Genomic_DNA"/>
</dbReference>
<evidence type="ECO:0008006" key="4">
    <source>
        <dbReference type="Google" id="ProtNLM"/>
    </source>
</evidence>
<dbReference type="AlphaFoldDB" id="A0A839EVU3"/>
<proteinExistence type="predicted"/>
<accession>A0A839EVU3</accession>
<sequence length="292" mass="32247">MRRWLLVSLGMITAGAFAASPELRVAAMSGLRSIAEPLFEKGTATEPHFDAFYAGMVEGLPPQDRVERALELAINRREGASEYVIQHAQGWRGAFKPSERLHTLVNMGGDSPLIEVRMAAFEVHLAEYGLEKSAAEVQRLLLQMQRDPQRWSAWALWNLGLLGARGIERERIFPELLSAVHAGDESLRRWAVDALAKFGGVESIAPLLDVAAHEKSAIVRERAFCALAQSGTFHVAERYEAVPGLFAIASDAQADRQSVAWAFQALREITDIHDLGSDVAQWQVRLAQAKLL</sequence>
<dbReference type="InterPro" id="IPR016024">
    <property type="entry name" value="ARM-type_fold"/>
</dbReference>
<dbReference type="Gene3D" id="1.25.10.10">
    <property type="entry name" value="Leucine-rich Repeat Variant"/>
    <property type="match status" value="1"/>
</dbReference>
<name>A0A839EVU3_9GAMM</name>
<reference evidence="2 3" key="1">
    <citation type="submission" date="2020-07" db="EMBL/GenBank/DDBJ databases">
        <title>Genomic Encyclopedia of Type Strains, Phase IV (KMG-V): Genome sequencing to study the core and pangenomes of soil and plant-associated prokaryotes.</title>
        <authorList>
            <person name="Whitman W."/>
        </authorList>
    </citation>
    <scope>NUCLEOTIDE SEQUENCE [LARGE SCALE GENOMIC DNA]</scope>
    <source>
        <strain evidence="2 3">RH2WT43</strain>
    </source>
</reference>
<feature type="chain" id="PRO_5032671430" description="HEAT repeat protein" evidence="1">
    <location>
        <begin position="19"/>
        <end position="292"/>
    </location>
</feature>
<gene>
    <name evidence="2" type="ORF">FHW12_000707</name>
</gene>
<evidence type="ECO:0000313" key="3">
    <source>
        <dbReference type="Proteomes" id="UP000550401"/>
    </source>
</evidence>
<keyword evidence="3" id="KW-1185">Reference proteome</keyword>
<organism evidence="2 3">
    <name type="scientific">Dokdonella fugitiva</name>
    <dbReference type="NCBI Taxonomy" id="328517"/>
    <lineage>
        <taxon>Bacteria</taxon>
        <taxon>Pseudomonadati</taxon>
        <taxon>Pseudomonadota</taxon>
        <taxon>Gammaproteobacteria</taxon>
        <taxon>Lysobacterales</taxon>
        <taxon>Rhodanobacteraceae</taxon>
        <taxon>Dokdonella</taxon>
    </lineage>
</organism>
<dbReference type="InterPro" id="IPR011989">
    <property type="entry name" value="ARM-like"/>
</dbReference>
<dbReference type="Pfam" id="PF13646">
    <property type="entry name" value="HEAT_2"/>
    <property type="match status" value="1"/>
</dbReference>